<keyword evidence="6 9" id="KW-0326">Glycosidase</keyword>
<feature type="chain" id="PRO_5042176904" description="Polygalacturonase" evidence="10">
    <location>
        <begin position="25"/>
        <end position="393"/>
    </location>
</feature>
<evidence type="ECO:0000313" key="11">
    <source>
        <dbReference type="EMBL" id="KAK1684739.1"/>
    </source>
</evidence>
<evidence type="ECO:0000256" key="8">
    <source>
        <dbReference type="PROSITE-ProRule" id="PRU10052"/>
    </source>
</evidence>
<accession>A0AAD8WY97</accession>
<keyword evidence="5 9" id="KW-0378">Hydrolase</keyword>
<evidence type="ECO:0000256" key="2">
    <source>
        <dbReference type="ARBA" id="ARBA00008834"/>
    </source>
</evidence>
<organism evidence="11 12">
    <name type="scientific">Lolium multiflorum</name>
    <name type="common">Italian ryegrass</name>
    <name type="synonym">Lolium perenne subsp. multiflorum</name>
    <dbReference type="NCBI Taxonomy" id="4521"/>
    <lineage>
        <taxon>Eukaryota</taxon>
        <taxon>Viridiplantae</taxon>
        <taxon>Streptophyta</taxon>
        <taxon>Embryophyta</taxon>
        <taxon>Tracheophyta</taxon>
        <taxon>Spermatophyta</taxon>
        <taxon>Magnoliopsida</taxon>
        <taxon>Liliopsida</taxon>
        <taxon>Poales</taxon>
        <taxon>Poaceae</taxon>
        <taxon>BOP clade</taxon>
        <taxon>Pooideae</taxon>
        <taxon>Poodae</taxon>
        <taxon>Poeae</taxon>
        <taxon>Poeae Chloroplast Group 2 (Poeae type)</taxon>
        <taxon>Loliodinae</taxon>
        <taxon>Loliinae</taxon>
        <taxon>Lolium</taxon>
    </lineage>
</organism>
<keyword evidence="10" id="KW-0732">Signal</keyword>
<evidence type="ECO:0000256" key="9">
    <source>
        <dbReference type="RuleBase" id="RU361169"/>
    </source>
</evidence>
<dbReference type="PROSITE" id="PS00502">
    <property type="entry name" value="POLYGALACTURONASE"/>
    <property type="match status" value="1"/>
</dbReference>
<dbReference type="GO" id="GO:0005975">
    <property type="term" value="P:carbohydrate metabolic process"/>
    <property type="evidence" value="ECO:0007669"/>
    <property type="project" value="InterPro"/>
</dbReference>
<evidence type="ECO:0000256" key="5">
    <source>
        <dbReference type="ARBA" id="ARBA00022801"/>
    </source>
</evidence>
<comment type="similarity">
    <text evidence="2 9">Belongs to the glycosyl hydrolase 28 family.</text>
</comment>
<dbReference type="Gene3D" id="2.160.20.10">
    <property type="entry name" value="Single-stranded right-handed beta-helix, Pectin lyase-like"/>
    <property type="match status" value="1"/>
</dbReference>
<evidence type="ECO:0000256" key="4">
    <source>
        <dbReference type="ARBA" id="ARBA00022525"/>
    </source>
</evidence>
<dbReference type="GO" id="GO:0071555">
    <property type="term" value="P:cell wall organization"/>
    <property type="evidence" value="ECO:0007669"/>
    <property type="project" value="UniProtKB-KW"/>
</dbReference>
<dbReference type="Proteomes" id="UP001231189">
    <property type="component" value="Unassembled WGS sequence"/>
</dbReference>
<protein>
    <recommendedName>
        <fullName evidence="13">Polygalacturonase</fullName>
    </recommendedName>
</protein>
<evidence type="ECO:0000256" key="6">
    <source>
        <dbReference type="ARBA" id="ARBA00023295"/>
    </source>
</evidence>
<dbReference type="PANTHER" id="PTHR31375">
    <property type="match status" value="1"/>
</dbReference>
<feature type="signal peptide" evidence="10">
    <location>
        <begin position="1"/>
        <end position="24"/>
    </location>
</feature>
<dbReference type="InterPro" id="IPR000743">
    <property type="entry name" value="Glyco_hydro_28"/>
</dbReference>
<dbReference type="InterPro" id="IPR006626">
    <property type="entry name" value="PbH1"/>
</dbReference>
<dbReference type="SMART" id="SM00710">
    <property type="entry name" value="PbH1"/>
    <property type="match status" value="5"/>
</dbReference>
<evidence type="ECO:0000256" key="7">
    <source>
        <dbReference type="ARBA" id="ARBA00023316"/>
    </source>
</evidence>
<dbReference type="GO" id="GO:0004650">
    <property type="term" value="F:polygalacturonase activity"/>
    <property type="evidence" value="ECO:0007669"/>
    <property type="project" value="InterPro"/>
</dbReference>
<evidence type="ECO:0000256" key="3">
    <source>
        <dbReference type="ARBA" id="ARBA00022512"/>
    </source>
</evidence>
<dbReference type="InterPro" id="IPR011050">
    <property type="entry name" value="Pectin_lyase_fold/virulence"/>
</dbReference>
<proteinExistence type="inferred from homology"/>
<sequence length="393" mass="41624">MGIVGIRTAILVVAGLAWCGSVLAGGWEERVFNVEHFGARGDGLTDSTEAFVHAWTAACGARGASASLLVPAAKSFLVGPTKFRGPCAATRITVQVMGTITALPASAWDRQNYWLMFHQVDGLTVTGSGGVLDGRGETWWSNRCRNGDSLVLMNCTNLELSHFSSKNSPQMHIAVIQSSKVNVTQLTITAPGDSPNTDGVHIDRSEDVHITGLTIGTGDDCISIGPGSRFVNIDGIICGPGHGVSVGSLGRHGAMESVEHIDVRNVHFINTMNGARIKTWQGGRGYAKSISFTNINFTNVENPVIIDQFYVDRGVVPNAGAVALSNITYTNLKGTSSRKTAVDFDCSDSGSCRDISVSSVLITASDGRGTEARCRNAQGKTSGYVYPRIPCLS</sequence>
<evidence type="ECO:0000256" key="1">
    <source>
        <dbReference type="ARBA" id="ARBA00004191"/>
    </source>
</evidence>
<dbReference type="InterPro" id="IPR012334">
    <property type="entry name" value="Pectin_lyas_fold"/>
</dbReference>
<dbReference type="SUPFAM" id="SSF51126">
    <property type="entry name" value="Pectin lyase-like"/>
    <property type="match status" value="1"/>
</dbReference>
<feature type="active site" evidence="8">
    <location>
        <position position="242"/>
    </location>
</feature>
<keyword evidence="7" id="KW-0961">Cell wall biogenesis/degradation</keyword>
<comment type="subcellular location">
    <subcellularLocation>
        <location evidence="1">Secreted</location>
        <location evidence="1">Cell wall</location>
    </subcellularLocation>
</comment>
<reference evidence="11" key="1">
    <citation type="submission" date="2023-07" db="EMBL/GenBank/DDBJ databases">
        <title>A chromosome-level genome assembly of Lolium multiflorum.</title>
        <authorList>
            <person name="Chen Y."/>
            <person name="Copetti D."/>
            <person name="Kolliker R."/>
            <person name="Studer B."/>
        </authorList>
    </citation>
    <scope>NUCLEOTIDE SEQUENCE</scope>
    <source>
        <strain evidence="11">02402/16</strain>
        <tissue evidence="11">Leaf</tissue>
    </source>
</reference>
<gene>
    <name evidence="11" type="ORF">QYE76_045587</name>
</gene>
<evidence type="ECO:0008006" key="13">
    <source>
        <dbReference type="Google" id="ProtNLM"/>
    </source>
</evidence>
<evidence type="ECO:0000313" key="12">
    <source>
        <dbReference type="Proteomes" id="UP001231189"/>
    </source>
</evidence>
<dbReference type="AlphaFoldDB" id="A0AAD8WY97"/>
<evidence type="ECO:0000256" key="10">
    <source>
        <dbReference type="SAM" id="SignalP"/>
    </source>
</evidence>
<dbReference type="Pfam" id="PF00295">
    <property type="entry name" value="Glyco_hydro_28"/>
    <property type="match status" value="1"/>
</dbReference>
<keyword evidence="3" id="KW-0134">Cell wall</keyword>
<keyword evidence="4" id="KW-0964">Secreted</keyword>
<name>A0AAD8WY97_LOLMU</name>
<keyword evidence="12" id="KW-1185">Reference proteome</keyword>
<comment type="caution">
    <text evidence="11">The sequence shown here is derived from an EMBL/GenBank/DDBJ whole genome shotgun (WGS) entry which is preliminary data.</text>
</comment>
<dbReference type="EMBL" id="JAUUTY010000002">
    <property type="protein sequence ID" value="KAK1684739.1"/>
    <property type="molecule type" value="Genomic_DNA"/>
</dbReference>